<dbReference type="CDD" id="cd00608">
    <property type="entry name" value="GalT"/>
    <property type="match status" value="1"/>
</dbReference>
<feature type="binding site" evidence="16">
    <location>
        <position position="292"/>
    </location>
    <ligand>
        <name>Fe cation</name>
        <dbReference type="ChEBI" id="CHEBI:24875"/>
    </ligand>
</feature>
<feature type="binding site" description="in other chain" evidence="14">
    <location>
        <position position="57"/>
    </location>
    <ligand>
        <name>UDP-alpha-D-glucose</name>
        <dbReference type="ChEBI" id="CHEBI:58885"/>
        <note>ligand shared between dimeric partners</note>
    </ligand>
</feature>
<protein>
    <recommendedName>
        <fullName evidence="5 12">Galactose-1-phosphate uridylyltransferase</fullName>
        <ecNumber evidence="4 12">2.7.7.12</ecNumber>
    </recommendedName>
</protein>
<feature type="active site" description="Tele-UMP-histidine intermediate" evidence="13">
    <location>
        <position position="163"/>
    </location>
</feature>
<comment type="catalytic activity">
    <reaction evidence="1 17">
        <text>alpha-D-galactose 1-phosphate + UDP-alpha-D-glucose = alpha-D-glucose 1-phosphate + UDP-alpha-D-galactose</text>
        <dbReference type="Rhea" id="RHEA:13989"/>
        <dbReference type="ChEBI" id="CHEBI:58336"/>
        <dbReference type="ChEBI" id="CHEBI:58601"/>
        <dbReference type="ChEBI" id="CHEBI:58885"/>
        <dbReference type="ChEBI" id="CHEBI:66914"/>
        <dbReference type="EC" id="2.7.7.12"/>
    </reaction>
</comment>
<feature type="binding site" evidence="14">
    <location>
        <begin position="312"/>
        <end position="313"/>
    </location>
    <ligand>
        <name>UDP-alpha-D-glucose</name>
        <dbReference type="ChEBI" id="CHEBI:58885"/>
        <note>ligand shared between dimeric partners</note>
    </ligand>
</feature>
<feature type="binding site" evidence="15">
    <location>
        <position position="161"/>
    </location>
    <ligand>
        <name>Zn(2+)</name>
        <dbReference type="ChEBI" id="CHEBI:29105"/>
    </ligand>
</feature>
<dbReference type="RefSeq" id="WP_108984869.1">
    <property type="nucleotide sequence ID" value="NZ_BFBR01000004.1"/>
</dbReference>
<proteinExistence type="inferred from homology"/>
<keyword evidence="11 17" id="KW-0119">Carbohydrate metabolism</keyword>
<feature type="domain" description="Galactose-1-phosphate uridyl transferase N-terminal" evidence="18">
    <location>
        <begin position="5"/>
        <end position="173"/>
    </location>
</feature>
<name>A0A2P2EAD9_9PROT</name>
<comment type="cofactor">
    <cofactor evidence="16">
        <name>Fe cation</name>
        <dbReference type="ChEBI" id="CHEBI:24875"/>
    </cofactor>
    <text evidence="16">Binds 1 Fe cation per subunit.</text>
</comment>
<feature type="binding site" description="in other chain" evidence="14">
    <location>
        <begin position="73"/>
        <end position="74"/>
    </location>
    <ligand>
        <name>UDP-alpha-D-glucose</name>
        <dbReference type="ChEBI" id="CHEBI:58885"/>
        <note>ligand shared between dimeric partners</note>
    </ligand>
</feature>
<dbReference type="Pfam" id="PF01087">
    <property type="entry name" value="GalP_UDP_transf"/>
    <property type="match status" value="1"/>
</dbReference>
<dbReference type="InterPro" id="IPR019779">
    <property type="entry name" value="GalP_UDPtransf1_His-AS"/>
</dbReference>
<keyword evidence="7 17" id="KW-0548">Nucleotidyltransferase</keyword>
<dbReference type="OrthoDB" id="9769064at2"/>
<feature type="binding site" description="in other chain" evidence="14">
    <location>
        <begin position="156"/>
        <end position="158"/>
    </location>
    <ligand>
        <name>UDP-alpha-D-glucose</name>
        <dbReference type="ChEBI" id="CHEBI:58885"/>
        <note>ligand shared between dimeric partners</note>
    </ligand>
</feature>
<evidence type="ECO:0000256" key="12">
    <source>
        <dbReference type="NCBIfam" id="TIGR00209"/>
    </source>
</evidence>
<comment type="cofactor">
    <cofactor evidence="15">
        <name>Zn(2+)</name>
        <dbReference type="ChEBI" id="CHEBI:29105"/>
    </cofactor>
    <text evidence="15">Binds 1 zinc ion per subunit.</text>
</comment>
<gene>
    <name evidence="20" type="primary">galT</name>
    <name evidence="20" type="ORF">PbB2_01693</name>
</gene>
<dbReference type="SUPFAM" id="SSF54197">
    <property type="entry name" value="HIT-like"/>
    <property type="match status" value="2"/>
</dbReference>
<dbReference type="GO" id="GO:0033499">
    <property type="term" value="P:galactose catabolic process via UDP-galactose, Leloir pathway"/>
    <property type="evidence" value="ECO:0007669"/>
    <property type="project" value="TreeGrafter"/>
</dbReference>
<evidence type="ECO:0000256" key="2">
    <source>
        <dbReference type="ARBA" id="ARBA00004947"/>
    </source>
</evidence>
<dbReference type="InterPro" id="IPR005850">
    <property type="entry name" value="GalP_Utransf_C"/>
</dbReference>
<dbReference type="EMBL" id="BFBR01000004">
    <property type="protein sequence ID" value="GBF58022.1"/>
    <property type="molecule type" value="Genomic_DNA"/>
</dbReference>
<dbReference type="GO" id="GO:0008270">
    <property type="term" value="F:zinc ion binding"/>
    <property type="evidence" value="ECO:0007669"/>
    <property type="project" value="InterPro"/>
</dbReference>
<comment type="pathway">
    <text evidence="2 17">Carbohydrate metabolism; galactose metabolism.</text>
</comment>
<dbReference type="UniPathway" id="UPA00214"/>
<keyword evidence="10 17" id="KW-0299">Galactose metabolism</keyword>
<dbReference type="InterPro" id="IPR005849">
    <property type="entry name" value="GalP_Utransf_N"/>
</dbReference>
<keyword evidence="6 17" id="KW-0808">Transferase</keyword>
<evidence type="ECO:0000256" key="14">
    <source>
        <dbReference type="PIRSR" id="PIRSR000808-2"/>
    </source>
</evidence>
<dbReference type="Gene3D" id="3.30.428.10">
    <property type="entry name" value="HIT-like"/>
    <property type="match status" value="2"/>
</dbReference>
<evidence type="ECO:0000256" key="7">
    <source>
        <dbReference type="ARBA" id="ARBA00022695"/>
    </source>
</evidence>
<feature type="binding site" evidence="14">
    <location>
        <begin position="24"/>
        <end position="27"/>
    </location>
    <ligand>
        <name>UDP-alpha-D-glucose</name>
        <dbReference type="ChEBI" id="CHEBI:58885"/>
        <note>ligand shared between dimeric partners</note>
    </ligand>
</feature>
<keyword evidence="8 15" id="KW-0479">Metal-binding</keyword>
<dbReference type="NCBIfam" id="NF008724">
    <property type="entry name" value="PRK11720.1"/>
    <property type="match status" value="1"/>
</dbReference>
<evidence type="ECO:0000256" key="1">
    <source>
        <dbReference type="ARBA" id="ARBA00001107"/>
    </source>
</evidence>
<keyword evidence="9 15" id="KW-0862">Zinc</keyword>
<dbReference type="PIRSF" id="PIRSF000808">
    <property type="entry name" value="GalT"/>
    <property type="match status" value="1"/>
</dbReference>
<dbReference type="NCBIfam" id="TIGR00209">
    <property type="entry name" value="galT_1"/>
    <property type="match status" value="1"/>
</dbReference>
<dbReference type="InterPro" id="IPR001937">
    <property type="entry name" value="GalP_UDPtransf1"/>
</dbReference>
<dbReference type="PANTHER" id="PTHR11943:SF1">
    <property type="entry name" value="GALACTOSE-1-PHOSPHATE URIDYLYLTRANSFERASE"/>
    <property type="match status" value="1"/>
</dbReference>
<reference evidence="20 21" key="1">
    <citation type="journal article" date="2018" name="Genome Announc.">
        <title>Draft Genome Sequence of "Candidatus Phycosocius bacilliformis," an Alphaproteobacterial Ectosymbiont of the Hydrocarbon-Producing Green Alga Botryococcus braunii.</title>
        <authorList>
            <person name="Tanabe Y."/>
            <person name="Yamaguchi H."/>
            <person name="Watanabe M.M."/>
        </authorList>
    </citation>
    <scope>NUCLEOTIDE SEQUENCE [LARGE SCALE GENOMIC DNA]</scope>
    <source>
        <strain evidence="20 21">BOTRYCO-2</strain>
    </source>
</reference>
<keyword evidence="21" id="KW-1185">Reference proteome</keyword>
<feature type="binding site" description="in other chain" evidence="14">
    <location>
        <position position="150"/>
    </location>
    <ligand>
        <name>UDP-alpha-D-glucose</name>
        <dbReference type="ChEBI" id="CHEBI:58885"/>
        <note>ligand shared between dimeric partners</note>
    </ligand>
</feature>
<dbReference type="Proteomes" id="UP000245086">
    <property type="component" value="Unassembled WGS sequence"/>
</dbReference>
<dbReference type="AlphaFoldDB" id="A0A2P2EAD9"/>
<accession>A0A2P2EAD9</accession>
<dbReference type="InterPro" id="IPR036265">
    <property type="entry name" value="HIT-like_sf"/>
</dbReference>
<evidence type="ECO:0000256" key="16">
    <source>
        <dbReference type="PIRSR" id="PIRSR000808-4"/>
    </source>
</evidence>
<feature type="binding site" evidence="16">
    <location>
        <position position="179"/>
    </location>
    <ligand>
        <name>Fe cation</name>
        <dbReference type="ChEBI" id="CHEBI:24875"/>
    </ligand>
</feature>
<organism evidence="20 21">
    <name type="scientific">Candidatus Phycosocius bacilliformis</name>
    <dbReference type="NCBI Taxonomy" id="1445552"/>
    <lineage>
        <taxon>Bacteria</taxon>
        <taxon>Pseudomonadati</taxon>
        <taxon>Pseudomonadota</taxon>
        <taxon>Alphaproteobacteria</taxon>
        <taxon>Caulobacterales</taxon>
        <taxon>Caulobacterales incertae sedis</taxon>
        <taxon>Candidatus Phycosocius</taxon>
    </lineage>
</organism>
<evidence type="ECO:0000256" key="9">
    <source>
        <dbReference type="ARBA" id="ARBA00022833"/>
    </source>
</evidence>
<keyword evidence="16" id="KW-0408">Iron</keyword>
<evidence type="ECO:0000256" key="5">
    <source>
        <dbReference type="ARBA" id="ARBA00016340"/>
    </source>
</evidence>
<feature type="binding site" evidence="16">
    <location>
        <position position="294"/>
    </location>
    <ligand>
        <name>Fe cation</name>
        <dbReference type="ChEBI" id="CHEBI:24875"/>
    </ligand>
</feature>
<feature type="binding site" evidence="14">
    <location>
        <begin position="307"/>
        <end position="308"/>
    </location>
    <ligand>
        <name>UDP-alpha-D-glucose</name>
        <dbReference type="ChEBI" id="CHEBI:58885"/>
        <note>ligand shared between dimeric partners</note>
    </ligand>
</feature>
<evidence type="ECO:0000256" key="13">
    <source>
        <dbReference type="PIRSR" id="PIRSR000808-1"/>
    </source>
</evidence>
<evidence type="ECO:0000256" key="4">
    <source>
        <dbReference type="ARBA" id="ARBA00012384"/>
    </source>
</evidence>
<dbReference type="Pfam" id="PF02744">
    <property type="entry name" value="GalP_UDP_tr_C"/>
    <property type="match status" value="1"/>
</dbReference>
<feature type="binding site" description="in other chain" evidence="14">
    <location>
        <position position="165"/>
    </location>
    <ligand>
        <name>UDP-alpha-D-glucose</name>
        <dbReference type="ChEBI" id="CHEBI:58885"/>
        <note>ligand shared between dimeric partners</note>
    </ligand>
</feature>
<evidence type="ECO:0000256" key="8">
    <source>
        <dbReference type="ARBA" id="ARBA00022723"/>
    </source>
</evidence>
<dbReference type="PROSITE" id="PS00117">
    <property type="entry name" value="GAL_P_UDP_TRANSF_I"/>
    <property type="match status" value="1"/>
</dbReference>
<feature type="domain" description="Galactose-1-phosphate uridyl transferase C-terminal" evidence="19">
    <location>
        <begin position="180"/>
        <end position="334"/>
    </location>
</feature>
<dbReference type="PANTHER" id="PTHR11943">
    <property type="entry name" value="GALACTOSE-1-PHOSPHATE URIDYLYLTRANSFERASE"/>
    <property type="match status" value="1"/>
</dbReference>
<sequence>MSAERPHRRLNLLTGDWVLVSPHRMGRPWQGEAGAPVADDAPSYDPHCYLCPGNARVGGVVNPAYDGPWVFDNDFPALLAEATTAAHRDPLLVQEAETGLCRVICYSPDHARTMARMRPDEIEAVVRLWTDQWQELSARPDIGAVTIFENRGAMMGASNPHPHGQIWATASVPNELAREVTRQADWMALHGSPLLTDYLARELAEATRIVCAQDHFVALVPFWAAWPFETLILPRRPVAALDELTRDEQADLARLMSRLTARYDRVFSAPFPYTMGLHQRPTQAPAPGFVFHMHFYPPLLRSATVRKFMVGFEMLAMAQRDLTPEAAAERLRAVWVD</sequence>
<evidence type="ECO:0000256" key="11">
    <source>
        <dbReference type="ARBA" id="ARBA00023277"/>
    </source>
</evidence>
<evidence type="ECO:0000313" key="20">
    <source>
        <dbReference type="EMBL" id="GBF58022.1"/>
    </source>
</evidence>
<evidence type="ECO:0000256" key="17">
    <source>
        <dbReference type="RuleBase" id="RU000506"/>
    </source>
</evidence>
<evidence type="ECO:0000259" key="18">
    <source>
        <dbReference type="Pfam" id="PF01087"/>
    </source>
</evidence>
<comment type="caution">
    <text evidence="20">The sequence shown here is derived from an EMBL/GenBank/DDBJ whole genome shotgun (WGS) entry which is preliminary data.</text>
</comment>
<feature type="binding site" evidence="15">
    <location>
        <position position="48"/>
    </location>
    <ligand>
        <name>Zn(2+)</name>
        <dbReference type="ChEBI" id="CHEBI:29105"/>
    </ligand>
</feature>
<evidence type="ECO:0000256" key="15">
    <source>
        <dbReference type="PIRSR" id="PIRSR000808-3"/>
    </source>
</evidence>
<evidence type="ECO:0000256" key="10">
    <source>
        <dbReference type="ARBA" id="ARBA00023144"/>
    </source>
</evidence>
<evidence type="ECO:0000256" key="3">
    <source>
        <dbReference type="ARBA" id="ARBA00010951"/>
    </source>
</evidence>
<feature type="binding site" evidence="16">
    <location>
        <position position="278"/>
    </location>
    <ligand>
        <name>Fe cation</name>
        <dbReference type="ChEBI" id="CHEBI:24875"/>
    </ligand>
</feature>
<evidence type="ECO:0000313" key="21">
    <source>
        <dbReference type="Proteomes" id="UP000245086"/>
    </source>
</evidence>
<dbReference type="GO" id="GO:0005737">
    <property type="term" value="C:cytoplasm"/>
    <property type="evidence" value="ECO:0007669"/>
    <property type="project" value="TreeGrafter"/>
</dbReference>
<dbReference type="EC" id="2.7.7.12" evidence="4 12"/>
<feature type="binding site" description="in other chain" evidence="14">
    <location>
        <position position="319"/>
    </location>
    <ligand>
        <name>UDP-alpha-D-glucose</name>
        <dbReference type="ChEBI" id="CHEBI:58885"/>
        <note>ligand shared between dimeric partners</note>
    </ligand>
</feature>
<dbReference type="FunFam" id="3.30.428.10:FF:000001">
    <property type="entry name" value="Galactose-1-phosphate uridylyltransferase"/>
    <property type="match status" value="1"/>
</dbReference>
<feature type="binding site" evidence="15">
    <location>
        <position position="51"/>
    </location>
    <ligand>
        <name>Zn(2+)</name>
        <dbReference type="ChEBI" id="CHEBI:29105"/>
    </ligand>
</feature>
<evidence type="ECO:0000256" key="6">
    <source>
        <dbReference type="ARBA" id="ARBA00022679"/>
    </source>
</evidence>
<dbReference type="GO" id="GO:0008108">
    <property type="term" value="F:UDP-glucose:hexose-1-phosphate uridylyltransferase activity"/>
    <property type="evidence" value="ECO:0007669"/>
    <property type="project" value="UniProtKB-UniRule"/>
</dbReference>
<feature type="binding site" evidence="15">
    <location>
        <position position="110"/>
    </location>
    <ligand>
        <name>Zn(2+)</name>
        <dbReference type="ChEBI" id="CHEBI:29105"/>
    </ligand>
</feature>
<evidence type="ECO:0000259" key="19">
    <source>
        <dbReference type="Pfam" id="PF02744"/>
    </source>
</evidence>
<comment type="similarity">
    <text evidence="3 17">Belongs to the galactose-1-phosphate uridylyltransferase type 1 family.</text>
</comment>